<protein>
    <submittedName>
        <fullName evidence="3">Uncharacterized protein</fullName>
    </submittedName>
</protein>
<sequence>MSTVLLAAQEIEWKPAGWVALFIVLGLCAGLFFLMRSMNRQLKKVDFDEDATERRQQPSGDERSSDDA</sequence>
<evidence type="ECO:0000256" key="1">
    <source>
        <dbReference type="SAM" id="MobiDB-lite"/>
    </source>
</evidence>
<feature type="region of interest" description="Disordered" evidence="1">
    <location>
        <begin position="47"/>
        <end position="68"/>
    </location>
</feature>
<evidence type="ECO:0000313" key="3">
    <source>
        <dbReference type="EMBL" id="PJJ56804.1"/>
    </source>
</evidence>
<accession>A0A0B2B7Z2</accession>
<dbReference type="OrthoDB" id="3830620at2"/>
<evidence type="ECO:0000256" key="2">
    <source>
        <dbReference type="SAM" id="Phobius"/>
    </source>
</evidence>
<name>A0A0B2B7Z2_9ACTN</name>
<dbReference type="Proteomes" id="UP000230842">
    <property type="component" value="Unassembled WGS sequence"/>
</dbReference>
<keyword evidence="2" id="KW-1133">Transmembrane helix</keyword>
<dbReference type="EMBL" id="PGEZ01000001">
    <property type="protein sequence ID" value="PJJ56804.1"/>
    <property type="molecule type" value="Genomic_DNA"/>
</dbReference>
<dbReference type="RefSeq" id="WP_039362574.1">
    <property type="nucleotide sequence ID" value="NZ_PGEZ01000001.1"/>
</dbReference>
<keyword evidence="2" id="KW-0812">Transmembrane</keyword>
<feature type="compositionally biased region" description="Basic and acidic residues" evidence="1">
    <location>
        <begin position="52"/>
        <end position="68"/>
    </location>
</feature>
<keyword evidence="4" id="KW-1185">Reference proteome</keyword>
<gene>
    <name evidence="3" type="ORF">CLV56_1017</name>
</gene>
<proteinExistence type="predicted"/>
<reference evidence="3 4" key="1">
    <citation type="submission" date="2017-11" db="EMBL/GenBank/DDBJ databases">
        <title>Genomic Encyclopedia of Archaeal and Bacterial Type Strains, Phase II (KMG-II): From Individual Species to Whole Genera.</title>
        <authorList>
            <person name="Goeker M."/>
        </authorList>
    </citation>
    <scope>NUCLEOTIDE SEQUENCE [LARGE SCALE GENOMIC DNA]</scope>
    <source>
        <strain evidence="3 4">DSM 27763</strain>
    </source>
</reference>
<evidence type="ECO:0000313" key="4">
    <source>
        <dbReference type="Proteomes" id="UP000230842"/>
    </source>
</evidence>
<organism evidence="3 4">
    <name type="scientific">Mumia flava</name>
    <dbReference type="NCBI Taxonomy" id="1348852"/>
    <lineage>
        <taxon>Bacteria</taxon>
        <taxon>Bacillati</taxon>
        <taxon>Actinomycetota</taxon>
        <taxon>Actinomycetes</taxon>
        <taxon>Propionibacteriales</taxon>
        <taxon>Nocardioidaceae</taxon>
        <taxon>Mumia</taxon>
    </lineage>
</organism>
<feature type="transmembrane region" description="Helical" evidence="2">
    <location>
        <begin position="15"/>
        <end position="34"/>
    </location>
</feature>
<keyword evidence="2" id="KW-0472">Membrane</keyword>
<dbReference type="AlphaFoldDB" id="A0A0B2B7Z2"/>
<comment type="caution">
    <text evidence="3">The sequence shown here is derived from an EMBL/GenBank/DDBJ whole genome shotgun (WGS) entry which is preliminary data.</text>
</comment>